<evidence type="ECO:0000256" key="1">
    <source>
        <dbReference type="SAM" id="Phobius"/>
    </source>
</evidence>
<reference evidence="3 4" key="1">
    <citation type="submission" date="2023-03" db="EMBL/GenBank/DDBJ databases">
        <title>Novel Species.</title>
        <authorList>
            <person name="Ma S."/>
        </authorList>
    </citation>
    <scope>NUCLEOTIDE SEQUENCE [LARGE SCALE GENOMIC DNA]</scope>
    <source>
        <strain evidence="3 4">LIND6LT2</strain>
    </source>
</reference>
<dbReference type="NCBIfam" id="NF037970">
    <property type="entry name" value="vanZ_1"/>
    <property type="match status" value="1"/>
</dbReference>
<protein>
    <submittedName>
        <fullName evidence="3">VanZ family protein</fullName>
    </submittedName>
</protein>
<name>A0ABZ2Y6Y6_9FIRM</name>
<evidence type="ECO:0000313" key="3">
    <source>
        <dbReference type="EMBL" id="WZL69796.1"/>
    </source>
</evidence>
<dbReference type="Proteomes" id="UP001486565">
    <property type="component" value="Chromosome"/>
</dbReference>
<sequence>MKKKDFLFWIPSIVWMIVIFILSSMTGSDLQNTFPFFSDFNWGHFVAYFILAIAYYFALHRKVKHPKVLYIIIVLSILYGITDEFHQYFTPSRVPDINDLLADGIGAAVAAILLNIWYKKRNKRH</sequence>
<keyword evidence="1" id="KW-1133">Transmembrane helix</keyword>
<feature type="domain" description="VanZ-like" evidence="2">
    <location>
        <begin position="8"/>
        <end position="117"/>
    </location>
</feature>
<dbReference type="EMBL" id="CP121687">
    <property type="protein sequence ID" value="WZL69796.1"/>
    <property type="molecule type" value="Genomic_DNA"/>
</dbReference>
<feature type="transmembrane region" description="Helical" evidence="1">
    <location>
        <begin position="40"/>
        <end position="59"/>
    </location>
</feature>
<dbReference type="Pfam" id="PF04892">
    <property type="entry name" value="VanZ"/>
    <property type="match status" value="1"/>
</dbReference>
<keyword evidence="1" id="KW-0812">Transmembrane</keyword>
<dbReference type="InterPro" id="IPR006976">
    <property type="entry name" value="VanZ-like"/>
</dbReference>
<feature type="transmembrane region" description="Helical" evidence="1">
    <location>
        <begin position="68"/>
        <end position="88"/>
    </location>
</feature>
<gene>
    <name evidence="3" type="ORF">QBE51_13630</name>
</gene>
<evidence type="ECO:0000313" key="4">
    <source>
        <dbReference type="Proteomes" id="UP001486565"/>
    </source>
</evidence>
<feature type="transmembrane region" description="Helical" evidence="1">
    <location>
        <begin position="7"/>
        <end position="28"/>
    </location>
</feature>
<keyword evidence="1" id="KW-0472">Membrane</keyword>
<keyword evidence="4" id="KW-1185">Reference proteome</keyword>
<organism evidence="3 4">
    <name type="scientific">Defluviitalea saccharophila</name>
    <dbReference type="NCBI Taxonomy" id="879970"/>
    <lineage>
        <taxon>Bacteria</taxon>
        <taxon>Bacillati</taxon>
        <taxon>Bacillota</taxon>
        <taxon>Clostridia</taxon>
        <taxon>Lachnospirales</taxon>
        <taxon>Defluviitaleaceae</taxon>
        <taxon>Defluviitalea</taxon>
    </lineage>
</organism>
<proteinExistence type="predicted"/>
<accession>A0ABZ2Y6Y6</accession>
<dbReference type="PANTHER" id="PTHR28008:SF1">
    <property type="entry name" value="DOMAIN PROTEIN, PUTATIVE (AFU_ORTHOLOGUE AFUA_3G10980)-RELATED"/>
    <property type="match status" value="1"/>
</dbReference>
<evidence type="ECO:0000259" key="2">
    <source>
        <dbReference type="Pfam" id="PF04892"/>
    </source>
</evidence>
<feature type="transmembrane region" description="Helical" evidence="1">
    <location>
        <begin position="100"/>
        <end position="118"/>
    </location>
</feature>
<dbReference type="PANTHER" id="PTHR28008">
    <property type="entry name" value="DOMAIN PROTEIN, PUTATIVE (AFU_ORTHOLOGUE AFUA_3G10980)-RELATED"/>
    <property type="match status" value="1"/>
</dbReference>
<dbReference type="RefSeq" id="WP_341876784.1">
    <property type="nucleotide sequence ID" value="NZ_CP121687.1"/>
</dbReference>